<evidence type="ECO:0000259" key="13">
    <source>
        <dbReference type="Pfam" id="PF08264"/>
    </source>
</evidence>
<keyword evidence="3 11" id="KW-0436">Ligase</keyword>
<dbReference type="NCBIfam" id="TIGR00422">
    <property type="entry name" value="valS"/>
    <property type="match status" value="1"/>
</dbReference>
<dbReference type="InterPro" id="IPR013155">
    <property type="entry name" value="M/V/L/I-tRNA-synth_anticd-bd"/>
</dbReference>
<evidence type="ECO:0000256" key="4">
    <source>
        <dbReference type="ARBA" id="ARBA00022741"/>
    </source>
</evidence>
<dbReference type="GO" id="GO:0005829">
    <property type="term" value="C:cytosol"/>
    <property type="evidence" value="ECO:0007669"/>
    <property type="project" value="TreeGrafter"/>
</dbReference>
<sequence>MAIPKEYDSNEIEVKWQDTWDMSMYHFDWKDESRPQYIIDTPPPYPTGNFHIGNSLNWCYIDFVARYKRMQGFNVMFPQGWDCHGLPTEVKVEEIHGITKNQIPRTEFRKLCEEMTVGNIEKMRATMLRLGFSTDWSNEFITMDPDYYVKTQRSFVKMKEMGRLYQSEHPVNWCPRCETAIAFAEVEYDARDTKLNFLHFDKLEIATTRPELLAACVAVAINPDDERYNENIGQTVKVPLFGHDVKVIGDKDVDPAFGTGVVMICTFGDKQDVRWWVEHDLPLRKAIDKNGLITEIAGKYAGMTIPECKAAIIEDLKKEGYLYDQKTLDQNVGMCWRCKTPIEILSERQWFVKIDNEDILKTADEIEWLPEYMKVRLLNWTGTMEWDWCISRQRIFATPIPVWYCKKCGEVMVAEEEWLPMDPTQEQPPVACKCGSTDFEAEEDVLDTWMDSSLTALHVAGWLSDKEMRNPTQLRPQGHDIIRTWAFYSILRSKALTGERPWDSILVNGMVLGEDGHKMSKSLGNIISPEEVIAKYSADSFRQWAAVGGSTGSDVMFRWKDVVSASRFFTKMWSIYRFSMSHLEENLSDIVNTKPEDLAIIDKWLLSNLNKLIVSVTESLDAYQFDEAYKSIRGFAWEILADNYIELVKSRLYGDDENARKAAQYTLYQAIDALSRMLAPFAPFFAEEMYSRIGEGSVHAQAWPEVDESLISESIEKDGELIKEIASNVRRYKSESGMALNAPLEKIEVYGTLGDASDLIGVTNSTVEIIEGEPDFEHVPVNIKPNMGIIGPKFRKQAGAIIKTLTSMDPVEVADIASKGNINITVDGEDIELEPESVVIEKEVISAGRAVDVLDVNGTVVVIVR</sequence>
<dbReference type="InterPro" id="IPR002300">
    <property type="entry name" value="aa-tRNA-synth_Ia"/>
</dbReference>
<dbReference type="SUPFAM" id="SSF50677">
    <property type="entry name" value="ValRS/IleRS/LeuRS editing domain"/>
    <property type="match status" value="1"/>
</dbReference>
<dbReference type="Gene3D" id="1.10.730.10">
    <property type="entry name" value="Isoleucyl-tRNA Synthetase, Domain 1"/>
    <property type="match status" value="1"/>
</dbReference>
<evidence type="ECO:0000256" key="3">
    <source>
        <dbReference type="ARBA" id="ARBA00022598"/>
    </source>
</evidence>
<evidence type="ECO:0000256" key="6">
    <source>
        <dbReference type="ARBA" id="ARBA00022917"/>
    </source>
</evidence>
<organism evidence="14 15">
    <name type="scientific">Methanococcoides methylutens</name>
    <dbReference type="NCBI Taxonomy" id="2226"/>
    <lineage>
        <taxon>Archaea</taxon>
        <taxon>Methanobacteriati</taxon>
        <taxon>Methanobacteriota</taxon>
        <taxon>Stenosarchaea group</taxon>
        <taxon>Methanomicrobia</taxon>
        <taxon>Methanosarcinales</taxon>
        <taxon>Methanosarcinaceae</taxon>
        <taxon>Methanococcoides</taxon>
    </lineage>
</organism>
<dbReference type="Gene3D" id="3.30.720.200">
    <property type="match status" value="1"/>
</dbReference>
<evidence type="ECO:0000256" key="5">
    <source>
        <dbReference type="ARBA" id="ARBA00022840"/>
    </source>
</evidence>
<dbReference type="InterPro" id="IPR014729">
    <property type="entry name" value="Rossmann-like_a/b/a_fold"/>
</dbReference>
<dbReference type="PANTHER" id="PTHR11946">
    <property type="entry name" value="VALYL-TRNA SYNTHETASES"/>
    <property type="match status" value="1"/>
</dbReference>
<dbReference type="FunFam" id="1.10.730.10:FF:000033">
    <property type="entry name" value="Valine--tRNA ligase"/>
    <property type="match status" value="1"/>
</dbReference>
<dbReference type="HAMAP" id="MF_02005">
    <property type="entry name" value="Val_tRNA_synth_type2"/>
    <property type="match status" value="1"/>
</dbReference>
<evidence type="ECO:0000256" key="7">
    <source>
        <dbReference type="ARBA" id="ARBA00023146"/>
    </source>
</evidence>
<dbReference type="Pfam" id="PF08264">
    <property type="entry name" value="Anticodon_1"/>
    <property type="match status" value="1"/>
</dbReference>
<dbReference type="NCBIfam" id="NF009687">
    <property type="entry name" value="PRK13208.1"/>
    <property type="match status" value="1"/>
</dbReference>
<dbReference type="SUPFAM" id="SSF47323">
    <property type="entry name" value="Anticodon-binding domain of a subclass of class I aminoacyl-tRNA synthetases"/>
    <property type="match status" value="1"/>
</dbReference>
<comment type="caution">
    <text evidence="14">The sequence shown here is derived from an EMBL/GenBank/DDBJ whole genome shotgun (WGS) entry which is preliminary data.</text>
</comment>
<dbReference type="Gene3D" id="3.40.50.620">
    <property type="entry name" value="HUPs"/>
    <property type="match status" value="2"/>
</dbReference>
<reference evidence="14 15" key="1">
    <citation type="submission" date="2014-09" db="EMBL/GenBank/DDBJ databases">
        <title>Draft genome sequence of an obligately methylotrophic methanogen, Methanococcoides methylutens, isolated from marine sediment.</title>
        <authorList>
            <person name="Guan Y."/>
            <person name="Ngugi D.K."/>
            <person name="Blom J."/>
            <person name="Ali S."/>
            <person name="Ferry J.G."/>
            <person name="Stingl U."/>
        </authorList>
    </citation>
    <scope>NUCLEOTIDE SEQUENCE [LARGE SCALE GENOMIC DNA]</scope>
    <source>
        <strain evidence="14 15">DSM 2657</strain>
    </source>
</reference>
<dbReference type="FunFam" id="3.40.50.620:FF:000192">
    <property type="entry name" value="Valine--tRNA ligase"/>
    <property type="match status" value="1"/>
</dbReference>
<keyword evidence="6 11" id="KW-0648">Protein biosynthesis</keyword>
<comment type="catalytic activity">
    <reaction evidence="8 11">
        <text>tRNA(Val) + L-valine + ATP = L-valyl-tRNA(Val) + AMP + diphosphate</text>
        <dbReference type="Rhea" id="RHEA:10704"/>
        <dbReference type="Rhea" id="RHEA-COMP:9672"/>
        <dbReference type="Rhea" id="RHEA-COMP:9708"/>
        <dbReference type="ChEBI" id="CHEBI:30616"/>
        <dbReference type="ChEBI" id="CHEBI:33019"/>
        <dbReference type="ChEBI" id="CHEBI:57762"/>
        <dbReference type="ChEBI" id="CHEBI:78442"/>
        <dbReference type="ChEBI" id="CHEBI:78537"/>
        <dbReference type="ChEBI" id="CHEBI:456215"/>
        <dbReference type="EC" id="6.1.1.9"/>
    </reaction>
</comment>
<evidence type="ECO:0000256" key="2">
    <source>
        <dbReference type="ARBA" id="ARBA00022490"/>
    </source>
</evidence>
<dbReference type="AlphaFoldDB" id="A0A099T506"/>
<feature type="binding site" evidence="11">
    <location>
        <position position="521"/>
    </location>
    <ligand>
        <name>ATP</name>
        <dbReference type="ChEBI" id="CHEBI:30616"/>
    </ligand>
</feature>
<dbReference type="InterPro" id="IPR002303">
    <property type="entry name" value="Valyl-tRNA_ligase"/>
</dbReference>
<keyword evidence="4 11" id="KW-0547">Nucleotide-binding</keyword>
<comment type="subcellular location">
    <subcellularLocation>
        <location evidence="1 11">Cytoplasm</location>
    </subcellularLocation>
</comment>
<feature type="short sequence motif" description="'KMSKS' region" evidence="11">
    <location>
        <begin position="518"/>
        <end position="522"/>
    </location>
</feature>
<gene>
    <name evidence="11" type="primary">valS</name>
    <name evidence="14" type="ORF">LI82_04525</name>
</gene>
<dbReference type="PROSITE" id="PS00178">
    <property type="entry name" value="AA_TRNA_LIGASE_I"/>
    <property type="match status" value="1"/>
</dbReference>
<evidence type="ECO:0000256" key="10">
    <source>
        <dbReference type="ARBA" id="ARBA00061452"/>
    </source>
</evidence>
<evidence type="ECO:0000256" key="9">
    <source>
        <dbReference type="ARBA" id="ARBA00055630"/>
    </source>
</evidence>
<evidence type="ECO:0000313" key="14">
    <source>
        <dbReference type="EMBL" id="KGK99286.1"/>
    </source>
</evidence>
<dbReference type="SUPFAM" id="SSF52374">
    <property type="entry name" value="Nucleotidylyl transferase"/>
    <property type="match status" value="1"/>
</dbReference>
<feature type="domain" description="Methionyl/Valyl/Leucyl/Isoleucyl-tRNA synthetase anticodon-binding" evidence="13">
    <location>
        <begin position="602"/>
        <end position="746"/>
    </location>
</feature>
<dbReference type="GO" id="GO:0004832">
    <property type="term" value="F:valine-tRNA ligase activity"/>
    <property type="evidence" value="ECO:0007669"/>
    <property type="project" value="UniProtKB-UniRule"/>
</dbReference>
<dbReference type="Pfam" id="PF19302">
    <property type="entry name" value="DUF5915"/>
    <property type="match status" value="1"/>
</dbReference>
<protein>
    <recommendedName>
        <fullName evidence="11">Valine--tRNA ligase</fullName>
        <ecNumber evidence="11">6.1.1.9</ecNumber>
    </recommendedName>
    <alternativeName>
        <fullName evidence="11">Valyl-tRNA synthetase</fullName>
        <shortName evidence="11">ValRS</shortName>
    </alternativeName>
</protein>
<evidence type="ECO:0000256" key="1">
    <source>
        <dbReference type="ARBA" id="ARBA00004496"/>
    </source>
</evidence>
<accession>A0A099T506</accession>
<feature type="domain" description="Aminoacyl-tRNA synthetase class Ia" evidence="12">
    <location>
        <begin position="16"/>
        <end position="556"/>
    </location>
</feature>
<dbReference type="Pfam" id="PF00133">
    <property type="entry name" value="tRNA-synt_1"/>
    <property type="match status" value="1"/>
</dbReference>
<dbReference type="RefSeq" id="WP_048193692.1">
    <property type="nucleotide sequence ID" value="NZ_CAAGSM010000006.1"/>
</dbReference>
<evidence type="ECO:0000256" key="8">
    <source>
        <dbReference type="ARBA" id="ARBA00047552"/>
    </source>
</evidence>
<dbReference type="InterPro" id="IPR022874">
    <property type="entry name" value="Valine-tRNA_ligase_type_2"/>
</dbReference>
<keyword evidence="15" id="KW-1185">Reference proteome</keyword>
<dbReference type="GO" id="GO:0006438">
    <property type="term" value="P:valyl-tRNA aminoacylation"/>
    <property type="evidence" value="ECO:0007669"/>
    <property type="project" value="UniProtKB-UniRule"/>
</dbReference>
<comment type="function">
    <text evidence="9 11">Catalyzes the attachment of valine to tRNA(Val). As ValRS can inadvertently accommodate and process structurally similar amino acids such as threonine, to avoid such errors, it has a 'posttransfer' editing activity that hydrolyzes mischarged Thr-tRNA(Val) in a tRNA-dependent manner.</text>
</comment>
<dbReference type="EMBL" id="JRHO01000009">
    <property type="protein sequence ID" value="KGK99286.1"/>
    <property type="molecule type" value="Genomic_DNA"/>
</dbReference>
<feature type="short sequence motif" description="'HIGH' region" evidence="11">
    <location>
        <begin position="44"/>
        <end position="54"/>
    </location>
</feature>
<dbReference type="InterPro" id="IPR009008">
    <property type="entry name" value="Val/Leu/Ile-tRNA-synth_edit"/>
</dbReference>
<keyword evidence="2 11" id="KW-0963">Cytoplasm</keyword>
<evidence type="ECO:0000259" key="12">
    <source>
        <dbReference type="Pfam" id="PF00133"/>
    </source>
</evidence>
<dbReference type="InterPro" id="IPR001412">
    <property type="entry name" value="aa-tRNA-synth_I_CS"/>
</dbReference>
<evidence type="ECO:0000256" key="11">
    <source>
        <dbReference type="HAMAP-Rule" id="MF_02005"/>
    </source>
</evidence>
<dbReference type="CDD" id="cd00817">
    <property type="entry name" value="ValRS_core"/>
    <property type="match status" value="1"/>
</dbReference>
<evidence type="ECO:0000313" key="15">
    <source>
        <dbReference type="Proteomes" id="UP000029859"/>
    </source>
</evidence>
<comment type="domain">
    <text evidence="11">ValRS has two distinct active sites: one for aminoacylation and one for editing. The misactivated threonine is translocated from the active site to the editing site.</text>
</comment>
<dbReference type="GO" id="GO:0002161">
    <property type="term" value="F:aminoacyl-tRNA deacylase activity"/>
    <property type="evidence" value="ECO:0007669"/>
    <property type="project" value="InterPro"/>
</dbReference>
<dbReference type="Proteomes" id="UP000029859">
    <property type="component" value="Unassembled WGS sequence"/>
</dbReference>
<dbReference type="CDD" id="cd07962">
    <property type="entry name" value="Anticodon_Ia_Val"/>
    <property type="match status" value="1"/>
</dbReference>
<keyword evidence="7 11" id="KW-0030">Aminoacyl-tRNA synthetase</keyword>
<dbReference type="PANTHER" id="PTHR11946:SF93">
    <property type="entry name" value="VALINE--TRNA LIGASE, CHLOROPLASTIC_MITOCHONDRIAL 2"/>
    <property type="match status" value="1"/>
</dbReference>
<name>A0A099T506_METMT</name>
<dbReference type="EC" id="6.1.1.9" evidence="11"/>
<dbReference type="InterPro" id="IPR033705">
    <property type="entry name" value="Anticodon_Ia_Val"/>
</dbReference>
<dbReference type="GO" id="GO:0005524">
    <property type="term" value="F:ATP binding"/>
    <property type="evidence" value="ECO:0007669"/>
    <property type="project" value="UniProtKB-UniRule"/>
</dbReference>
<dbReference type="InterPro" id="IPR009080">
    <property type="entry name" value="tRNAsynth_Ia_anticodon-bd"/>
</dbReference>
<comment type="similarity">
    <text evidence="10 11">Belongs to the class-I aminoacyl-tRNA synthetase family. ValS type 2 subfamily.</text>
</comment>
<dbReference type="FunFam" id="3.40.50.620:FF:000324">
    <property type="entry name" value="Valine--tRNA ligase"/>
    <property type="match status" value="1"/>
</dbReference>
<proteinExistence type="inferred from homology"/>
<dbReference type="OrthoDB" id="23906at2157"/>
<dbReference type="PRINTS" id="PR00986">
    <property type="entry name" value="TRNASYNTHVAL"/>
</dbReference>
<keyword evidence="5 11" id="KW-0067">ATP-binding</keyword>